<dbReference type="SUPFAM" id="SSF160904">
    <property type="entry name" value="Jann2411-like"/>
    <property type="match status" value="1"/>
</dbReference>
<dbReference type="Gene3D" id="1.10.3300.10">
    <property type="entry name" value="Jann2411-like domain"/>
    <property type="match status" value="1"/>
</dbReference>
<sequence length="197" mass="21270">MSESEPLTGEALALDLVNTRPLNGDGRVDLLGTPRQLSRWLELEADRLKEGHPEEGEEPGVGDLVPVHAVRGQTEAVVRALLDAAEPPAAALRGLTEAQRAAPAARELGWDGTTVTAVPRRTGPLGVRVAAALAEAAVELLTDPAIGRLKECEADGCVMVFLPSHPRRRWCSPARCGNRARVARYYQRHSAAREPRR</sequence>
<protein>
    <recommendedName>
        <fullName evidence="1">Zinc finger CGNR domain-containing protein</fullName>
    </recommendedName>
</protein>
<dbReference type="Pfam" id="PF11706">
    <property type="entry name" value="zf-CGNR"/>
    <property type="match status" value="1"/>
</dbReference>
<dbReference type="Pfam" id="PF07336">
    <property type="entry name" value="ABATE"/>
    <property type="match status" value="1"/>
</dbReference>
<keyword evidence="3" id="KW-1185">Reference proteome</keyword>
<dbReference type="InterPro" id="IPR010852">
    <property type="entry name" value="ABATE"/>
</dbReference>
<dbReference type="Proteomes" id="UP000276379">
    <property type="component" value="Unassembled WGS sequence"/>
</dbReference>
<proteinExistence type="predicted"/>
<organism evidence="2 3">
    <name type="scientific">Streptomyces griseofuscus</name>
    <dbReference type="NCBI Taxonomy" id="146922"/>
    <lineage>
        <taxon>Bacteria</taxon>
        <taxon>Bacillati</taxon>
        <taxon>Actinomycetota</taxon>
        <taxon>Actinomycetes</taxon>
        <taxon>Kitasatosporales</taxon>
        <taxon>Streptomycetaceae</taxon>
        <taxon>Streptomyces</taxon>
    </lineage>
</organism>
<gene>
    <name evidence="2" type="ORF">CQW44_24210</name>
</gene>
<evidence type="ECO:0000313" key="3">
    <source>
        <dbReference type="Proteomes" id="UP000276379"/>
    </source>
</evidence>
<dbReference type="EMBL" id="PDES01000011">
    <property type="protein sequence ID" value="RRQ83553.1"/>
    <property type="molecule type" value="Genomic_DNA"/>
</dbReference>
<evidence type="ECO:0000313" key="2">
    <source>
        <dbReference type="EMBL" id="RRQ83553.1"/>
    </source>
</evidence>
<accession>A0A3R8WQR6</accession>
<reference evidence="2 3" key="1">
    <citation type="submission" date="2017-10" db="EMBL/GenBank/DDBJ databases">
        <title>Draft genome of actinobacteria isolated from guarana (Paullinia cupana (Mart.) Ducke.</title>
        <authorList>
            <person name="Siqueira K.A."/>
            <person name="Liotti R.G."/>
            <person name="Mendes T.A."/>
            <person name="Soares M.A."/>
        </authorList>
    </citation>
    <scope>NUCLEOTIDE SEQUENCE [LARGE SCALE GENOMIC DNA]</scope>
    <source>
        <strain evidence="2 3">199</strain>
    </source>
</reference>
<dbReference type="RefSeq" id="WP_125214239.1">
    <property type="nucleotide sequence ID" value="NZ_PDES01000011.1"/>
</dbReference>
<feature type="domain" description="Zinc finger CGNR" evidence="1">
    <location>
        <begin position="148"/>
        <end position="189"/>
    </location>
</feature>
<name>A0A3R8WQR6_9ACTN</name>
<dbReference type="PANTHER" id="PTHR35525">
    <property type="entry name" value="BLL6575 PROTEIN"/>
    <property type="match status" value="1"/>
</dbReference>
<dbReference type="PANTHER" id="PTHR35525:SF3">
    <property type="entry name" value="BLL6575 PROTEIN"/>
    <property type="match status" value="1"/>
</dbReference>
<dbReference type="AlphaFoldDB" id="A0A3R8WQR6"/>
<comment type="caution">
    <text evidence="2">The sequence shown here is derived from an EMBL/GenBank/DDBJ whole genome shotgun (WGS) entry which is preliminary data.</text>
</comment>
<dbReference type="InterPro" id="IPR023286">
    <property type="entry name" value="ABATE_dom_sf"/>
</dbReference>
<dbReference type="InterPro" id="IPR021005">
    <property type="entry name" value="Znf_CGNR"/>
</dbReference>
<evidence type="ECO:0000259" key="1">
    <source>
        <dbReference type="Pfam" id="PF11706"/>
    </source>
</evidence>